<evidence type="ECO:0000313" key="2">
    <source>
        <dbReference type="Proteomes" id="UP000014627"/>
    </source>
</evidence>
<organism evidence="1 2">
    <name type="scientific">Chlamydia psittaci 99DC5</name>
    <dbReference type="NCBI Taxonomy" id="1112251"/>
    <lineage>
        <taxon>Bacteria</taxon>
        <taxon>Pseudomonadati</taxon>
        <taxon>Chlamydiota</taxon>
        <taxon>Chlamydiia</taxon>
        <taxon>Chlamydiales</taxon>
        <taxon>Chlamydiaceae</taxon>
        <taxon>Chlamydia/Chlamydophila group</taxon>
        <taxon>Chlamydia</taxon>
    </lineage>
</organism>
<gene>
    <name evidence="1" type="ORF">CP99DC5_0146</name>
</gene>
<proteinExistence type="predicted"/>
<protein>
    <submittedName>
        <fullName evidence="1">Uncharacterized protein</fullName>
    </submittedName>
</protein>
<comment type="caution">
    <text evidence="1">The sequence shown here is derived from an EMBL/GenBank/DDBJ whole genome shotgun (WGS) entry which is preliminary data.</text>
</comment>
<reference evidence="1 2" key="1">
    <citation type="submission" date="2013-04" db="EMBL/GenBank/DDBJ databases">
        <title>Genome sequence of Chlamydia psittaci 99DC5.</title>
        <authorList>
            <person name="Huot-Creasy H."/>
            <person name="McCracken C.L."/>
            <person name="Humphries M."/>
            <person name="Sachse K."/>
            <person name="Laroucau K."/>
            <person name="Bavoil P."/>
            <person name="Myers G.S."/>
        </authorList>
    </citation>
    <scope>NUCLEOTIDE SEQUENCE [LARGE SCALE GENOMIC DNA]</scope>
    <source>
        <strain evidence="1 2">99DC5</strain>
    </source>
</reference>
<sequence>MSSFLVFLCCFSLDRFEKTKKKPRISGLFTSVPNLLD</sequence>
<dbReference type="Proteomes" id="UP000014627">
    <property type="component" value="Unassembled WGS sequence"/>
</dbReference>
<keyword evidence="2" id="KW-1185">Reference proteome</keyword>
<evidence type="ECO:0000313" key="1">
    <source>
        <dbReference type="EMBL" id="EPJ28695.1"/>
    </source>
</evidence>
<name>A0ABP2X4I3_CHLPS</name>
<dbReference type="EMBL" id="ATLC01000044">
    <property type="protein sequence ID" value="EPJ28695.1"/>
    <property type="molecule type" value="Genomic_DNA"/>
</dbReference>
<accession>A0ABP2X4I3</accession>